<organism evidence="2 3">
    <name type="scientific">Gonium pectorale</name>
    <name type="common">Green alga</name>
    <dbReference type="NCBI Taxonomy" id="33097"/>
    <lineage>
        <taxon>Eukaryota</taxon>
        <taxon>Viridiplantae</taxon>
        <taxon>Chlorophyta</taxon>
        <taxon>core chlorophytes</taxon>
        <taxon>Chlorophyceae</taxon>
        <taxon>CS clade</taxon>
        <taxon>Chlamydomonadales</taxon>
        <taxon>Volvocaceae</taxon>
        <taxon>Gonium</taxon>
    </lineage>
</organism>
<evidence type="ECO:0000313" key="3">
    <source>
        <dbReference type="Proteomes" id="UP000075714"/>
    </source>
</evidence>
<dbReference type="GO" id="GO:0003677">
    <property type="term" value="F:DNA binding"/>
    <property type="evidence" value="ECO:0007669"/>
    <property type="project" value="InterPro"/>
</dbReference>
<dbReference type="AlphaFoldDB" id="A0A150GRK8"/>
<gene>
    <name evidence="2" type="ORF">GPECTOR_9g436</name>
</gene>
<dbReference type="InterPro" id="IPR011010">
    <property type="entry name" value="DNA_brk_join_enz"/>
</dbReference>
<evidence type="ECO:0000256" key="1">
    <source>
        <dbReference type="ARBA" id="ARBA00023172"/>
    </source>
</evidence>
<name>A0A150GRK8_GONPE</name>
<sequence>MALTLAPHGTKTQRYRRGPAFTITAHREAPLCFVRNLSLYLELCEAGGPGLVVTKYVLRPLEPNHRRFKDAPLTSNALGQHLKDHLAAAGLYEGEACHSFRHGGLQDAEANGASQSELKAKGQIRARPFLCLSPERAHISSP</sequence>
<dbReference type="OrthoDB" id="556720at2759"/>
<dbReference type="Proteomes" id="UP000075714">
    <property type="component" value="Unassembled WGS sequence"/>
</dbReference>
<keyword evidence="3" id="KW-1185">Reference proteome</keyword>
<accession>A0A150GRK8</accession>
<dbReference type="EMBL" id="LSYV01000010">
    <property type="protein sequence ID" value="KXZ52392.1"/>
    <property type="molecule type" value="Genomic_DNA"/>
</dbReference>
<keyword evidence="1" id="KW-0233">DNA recombination</keyword>
<dbReference type="Gene3D" id="1.10.443.10">
    <property type="entry name" value="Intergrase catalytic core"/>
    <property type="match status" value="1"/>
</dbReference>
<dbReference type="InterPro" id="IPR013762">
    <property type="entry name" value="Integrase-like_cat_sf"/>
</dbReference>
<evidence type="ECO:0000313" key="2">
    <source>
        <dbReference type="EMBL" id="KXZ52392.1"/>
    </source>
</evidence>
<comment type="caution">
    <text evidence="2">The sequence shown here is derived from an EMBL/GenBank/DDBJ whole genome shotgun (WGS) entry which is preliminary data.</text>
</comment>
<reference evidence="3" key="1">
    <citation type="journal article" date="2016" name="Nat. Commun.">
        <title>The Gonium pectorale genome demonstrates co-option of cell cycle regulation during the evolution of multicellularity.</title>
        <authorList>
            <person name="Hanschen E.R."/>
            <person name="Marriage T.N."/>
            <person name="Ferris P.J."/>
            <person name="Hamaji T."/>
            <person name="Toyoda A."/>
            <person name="Fujiyama A."/>
            <person name="Neme R."/>
            <person name="Noguchi H."/>
            <person name="Minakuchi Y."/>
            <person name="Suzuki M."/>
            <person name="Kawai-Toyooka H."/>
            <person name="Smith D.R."/>
            <person name="Sparks H."/>
            <person name="Anderson J."/>
            <person name="Bakaric R."/>
            <person name="Luria V."/>
            <person name="Karger A."/>
            <person name="Kirschner M.W."/>
            <person name="Durand P.M."/>
            <person name="Michod R.E."/>
            <person name="Nozaki H."/>
            <person name="Olson B.J."/>
        </authorList>
    </citation>
    <scope>NUCLEOTIDE SEQUENCE [LARGE SCALE GENOMIC DNA]</scope>
    <source>
        <strain evidence="3">NIES-2863</strain>
    </source>
</reference>
<protein>
    <submittedName>
        <fullName evidence="2">Uncharacterized protein</fullName>
    </submittedName>
</protein>
<dbReference type="GO" id="GO:0006310">
    <property type="term" value="P:DNA recombination"/>
    <property type="evidence" value="ECO:0007669"/>
    <property type="project" value="UniProtKB-KW"/>
</dbReference>
<proteinExistence type="predicted"/>
<dbReference type="GO" id="GO:0015074">
    <property type="term" value="P:DNA integration"/>
    <property type="evidence" value="ECO:0007669"/>
    <property type="project" value="InterPro"/>
</dbReference>
<dbReference type="SUPFAM" id="SSF56349">
    <property type="entry name" value="DNA breaking-rejoining enzymes"/>
    <property type="match status" value="1"/>
</dbReference>